<dbReference type="EMBL" id="DF973785">
    <property type="protein sequence ID" value="GAU39939.1"/>
    <property type="molecule type" value="Genomic_DNA"/>
</dbReference>
<evidence type="ECO:0000259" key="1">
    <source>
        <dbReference type="Pfam" id="PF13952"/>
    </source>
</evidence>
<evidence type="ECO:0000313" key="4">
    <source>
        <dbReference type="Proteomes" id="UP000242715"/>
    </source>
</evidence>
<name>A0A2Z6P7Z6_TRISU</name>
<dbReference type="PANTHER" id="PTHR10775:SF185">
    <property type="entry name" value="OS08G0208400 PROTEIN"/>
    <property type="match status" value="1"/>
</dbReference>
<evidence type="ECO:0008006" key="5">
    <source>
        <dbReference type="Google" id="ProtNLM"/>
    </source>
</evidence>
<proteinExistence type="predicted"/>
<evidence type="ECO:0000313" key="3">
    <source>
        <dbReference type="EMBL" id="GAU39939.1"/>
    </source>
</evidence>
<protein>
    <recommendedName>
        <fullName evidence="5">Transposase-associated domain-containing protein</fullName>
    </recommendedName>
</protein>
<dbReference type="InterPro" id="IPR025312">
    <property type="entry name" value="DUF4216"/>
</dbReference>
<feature type="domain" description="DUF4216" evidence="1">
    <location>
        <begin position="566"/>
        <end position="616"/>
    </location>
</feature>
<feature type="domain" description="Transposase-associated" evidence="2">
    <location>
        <begin position="11"/>
        <end position="78"/>
    </location>
</feature>
<dbReference type="Proteomes" id="UP000242715">
    <property type="component" value="Unassembled WGS sequence"/>
</dbReference>
<dbReference type="InterPro" id="IPR004242">
    <property type="entry name" value="Transposase_21"/>
</dbReference>
<accession>A0A2Z6P7Z6</accession>
<dbReference type="Pfam" id="PF13952">
    <property type="entry name" value="DUF4216"/>
    <property type="match status" value="1"/>
</dbReference>
<reference evidence="4" key="1">
    <citation type="journal article" date="2017" name="Front. Plant Sci.">
        <title>Climate Clever Clovers: New Paradigm to Reduce the Environmental Footprint of Ruminants by Breeding Low Methanogenic Forages Utilizing Haplotype Variation.</title>
        <authorList>
            <person name="Kaur P."/>
            <person name="Appels R."/>
            <person name="Bayer P.E."/>
            <person name="Keeble-Gagnere G."/>
            <person name="Wang J."/>
            <person name="Hirakawa H."/>
            <person name="Shirasawa K."/>
            <person name="Vercoe P."/>
            <person name="Stefanova K."/>
            <person name="Durmic Z."/>
            <person name="Nichols P."/>
            <person name="Revell C."/>
            <person name="Isobe S.N."/>
            <person name="Edwards D."/>
            <person name="Erskine W."/>
        </authorList>
    </citation>
    <scope>NUCLEOTIDE SEQUENCE [LARGE SCALE GENOMIC DNA]</scope>
    <source>
        <strain evidence="4">cv. Daliak</strain>
    </source>
</reference>
<gene>
    <name evidence="3" type="ORF">TSUD_149490</name>
</gene>
<evidence type="ECO:0000259" key="2">
    <source>
        <dbReference type="Pfam" id="PF13963"/>
    </source>
</evidence>
<keyword evidence="4" id="KW-1185">Reference proteome</keyword>
<dbReference type="AlphaFoldDB" id="A0A2Z6P7Z6"/>
<sequence length="703" mass="81187">MYDRKYPDGRLVKARFKDGVKEFITYAMSQDIVKREGGIRRPCVKCMCGSIGSQEDVIYQLKKFGFMNDYYVGTHHGERVPTNINTEFDVNTDASSSGAQRECVNFGRMQEMVGDALGVNMSYEGGNEEEIIPNDKALKFYAMMEEMMDATPVKDNLPTSYYDANRLVSKLGLQLKKIDCCVQGCMLFYDNEFGTNDGVLEECKFCNAPRYQVRNSDVHRKQKKVSVKSMFYLPIIPRLQRLFASMKTASQMTWHYYNKTNSNVMRHPCDMLAWKHFDAMHPDFAEDPRNVRLGLCSDGFTPYIQASATPYSCWPIIVTPYNLSPDTCMTKPYMFLSCIIPGPSNPTYGIDVYLQPLIDDLKRLWIGELTYDIARKENFTMKAALMWTINDFPAYGMLSGWSTHVMDVPGKTKDNEKAKCDLSLYYKRPEMELKLLPNGKYLKPKAVYSLTSDEAKSVCQWLKELRMPDGYSSNLASEVGPYLEYFQRLNVGDIFTYFPKWFKDQLEKVVSSPQIDHLRALANGPRMMAKQWHTYFVNGYKFHTQSWMTGKKQSTVVFMSKESVMEWFHPSNNGTKIDPKHKTVDIRMHRRYNPFDPFILESKCSQVYYVPYPSHHRAKRGWCSAIKTKPRGQIEREVPDIEVPYQDDEMSHVPNVIEVDPITNLVDEDVDGPQIDAQVLIELINNNEEDANNSEDNEEDRHI</sequence>
<dbReference type="Pfam" id="PF13963">
    <property type="entry name" value="Transpos_assoc"/>
    <property type="match status" value="1"/>
</dbReference>
<organism evidence="3 4">
    <name type="scientific">Trifolium subterraneum</name>
    <name type="common">Subterranean clover</name>
    <dbReference type="NCBI Taxonomy" id="3900"/>
    <lineage>
        <taxon>Eukaryota</taxon>
        <taxon>Viridiplantae</taxon>
        <taxon>Streptophyta</taxon>
        <taxon>Embryophyta</taxon>
        <taxon>Tracheophyta</taxon>
        <taxon>Spermatophyta</taxon>
        <taxon>Magnoliopsida</taxon>
        <taxon>eudicotyledons</taxon>
        <taxon>Gunneridae</taxon>
        <taxon>Pentapetalae</taxon>
        <taxon>rosids</taxon>
        <taxon>fabids</taxon>
        <taxon>Fabales</taxon>
        <taxon>Fabaceae</taxon>
        <taxon>Papilionoideae</taxon>
        <taxon>50 kb inversion clade</taxon>
        <taxon>NPAAA clade</taxon>
        <taxon>Hologalegina</taxon>
        <taxon>IRL clade</taxon>
        <taxon>Trifolieae</taxon>
        <taxon>Trifolium</taxon>
    </lineage>
</organism>
<dbReference type="InterPro" id="IPR029480">
    <property type="entry name" value="Transpos_assoc"/>
</dbReference>
<dbReference type="PANTHER" id="PTHR10775">
    <property type="entry name" value="OS08G0208400 PROTEIN"/>
    <property type="match status" value="1"/>
</dbReference>
<dbReference type="Pfam" id="PF02992">
    <property type="entry name" value="Transposase_21"/>
    <property type="match status" value="1"/>
</dbReference>
<dbReference type="OrthoDB" id="1418912at2759"/>